<dbReference type="CDD" id="cd17278">
    <property type="entry name" value="RMtype1_S_LdeBORF1052P-TRD2-CR2"/>
    <property type="match status" value="1"/>
</dbReference>
<gene>
    <name evidence="6" type="ORF">C5Q98_05880</name>
</gene>
<keyword evidence="4" id="KW-0175">Coiled coil</keyword>
<evidence type="ECO:0000259" key="5">
    <source>
        <dbReference type="Pfam" id="PF01420"/>
    </source>
</evidence>
<dbReference type="GO" id="GO:0009307">
    <property type="term" value="P:DNA restriction-modification system"/>
    <property type="evidence" value="ECO:0007669"/>
    <property type="project" value="UniProtKB-KW"/>
</dbReference>
<proteinExistence type="inferred from homology"/>
<dbReference type="Gene3D" id="3.90.220.20">
    <property type="entry name" value="DNA methylase specificity domains"/>
    <property type="match status" value="2"/>
</dbReference>
<dbReference type="Pfam" id="PF01420">
    <property type="entry name" value="Methylase_S"/>
    <property type="match status" value="1"/>
</dbReference>
<dbReference type="PANTHER" id="PTHR30408:SF13">
    <property type="entry name" value="TYPE I RESTRICTION ENZYME HINDI SPECIFICITY SUBUNIT"/>
    <property type="match status" value="1"/>
</dbReference>
<keyword evidence="3" id="KW-0238">DNA-binding</keyword>
<organism evidence="6 7">
    <name type="scientific">Fastidiosipila sanguinis</name>
    <dbReference type="NCBI Taxonomy" id="236753"/>
    <lineage>
        <taxon>Bacteria</taxon>
        <taxon>Bacillati</taxon>
        <taxon>Bacillota</taxon>
        <taxon>Clostridia</taxon>
        <taxon>Eubacteriales</taxon>
        <taxon>Oscillospiraceae</taxon>
        <taxon>Fastidiosipila</taxon>
    </lineage>
</organism>
<sequence>MIKRRLGDIIEIKHGYAFDGDHIITEDNGIVLVTPGNFKIGGGFKEEKCKFFNGQIPDSYVLQEGDYIVTMTDLSKTIDTLGYSAKIPCNSKRMYLHNQRIGLIVFKDEDVCREYIYYVMQTHDYQKSIANTSTGATVHHTSPTKICDYRFYLPEYTVQKKVAEILTSYDTLIENSQKQIKLLEEAAQRIYKEWFVDLRFPGYEDVDLVDGVPEGWSKELIGNVIGKVSRTKQIKTADYLLEGSIPIIDQSRDFIAGYTNDSEALVNTGTPVIVFGDHTRILKYIQFPFAKGADGTQLIISDRTNMPQSLLYLSLIAVDLSNYHYARHFKYLKAESILIPSQDVADEFDRLISPILSQIQKLREKCYELSQARDRLLPKLMSGEIEV</sequence>
<dbReference type="InterPro" id="IPR044946">
    <property type="entry name" value="Restrct_endonuc_typeI_TRD_sf"/>
</dbReference>
<dbReference type="RefSeq" id="WP_106012718.1">
    <property type="nucleotide sequence ID" value="NZ_CP027226.1"/>
</dbReference>
<keyword evidence="7" id="KW-1185">Reference proteome</keyword>
<dbReference type="InterPro" id="IPR000055">
    <property type="entry name" value="Restrct_endonuc_typeI_TRD"/>
</dbReference>
<dbReference type="OrthoDB" id="9811611at2"/>
<feature type="coiled-coil region" evidence="4">
    <location>
        <begin position="166"/>
        <end position="193"/>
    </location>
</feature>
<dbReference type="REBASE" id="246539">
    <property type="entry name" value="S.Fsa47711ORF5885P"/>
</dbReference>
<dbReference type="Gene3D" id="1.10.287.1120">
    <property type="entry name" value="Bipartite methylase S protein"/>
    <property type="match status" value="1"/>
</dbReference>
<evidence type="ECO:0000313" key="7">
    <source>
        <dbReference type="Proteomes" id="UP000237947"/>
    </source>
</evidence>
<dbReference type="GO" id="GO:0003677">
    <property type="term" value="F:DNA binding"/>
    <property type="evidence" value="ECO:0007669"/>
    <property type="project" value="UniProtKB-KW"/>
</dbReference>
<evidence type="ECO:0000256" key="1">
    <source>
        <dbReference type="ARBA" id="ARBA00010923"/>
    </source>
</evidence>
<evidence type="ECO:0000256" key="2">
    <source>
        <dbReference type="ARBA" id="ARBA00022747"/>
    </source>
</evidence>
<evidence type="ECO:0000256" key="4">
    <source>
        <dbReference type="SAM" id="Coils"/>
    </source>
</evidence>
<evidence type="ECO:0000256" key="3">
    <source>
        <dbReference type="ARBA" id="ARBA00023125"/>
    </source>
</evidence>
<dbReference type="PANTHER" id="PTHR30408">
    <property type="entry name" value="TYPE-1 RESTRICTION ENZYME ECOKI SPECIFICITY PROTEIN"/>
    <property type="match status" value="1"/>
</dbReference>
<name>A0A2S0KP31_9FIRM</name>
<reference evidence="7" key="1">
    <citation type="submission" date="2018-02" db="EMBL/GenBank/DDBJ databases">
        <authorList>
            <person name="Holder M.E."/>
            <person name="Ajami N.J."/>
            <person name="Petrosino J.F."/>
        </authorList>
    </citation>
    <scope>NUCLEOTIDE SEQUENCE [LARGE SCALE GENOMIC DNA]</scope>
    <source>
        <strain evidence="7">CCUG 47711</strain>
    </source>
</reference>
<protein>
    <recommendedName>
        <fullName evidence="5">Type I restriction modification DNA specificity domain-containing protein</fullName>
    </recommendedName>
</protein>
<dbReference type="InterPro" id="IPR052021">
    <property type="entry name" value="Type-I_RS_S_subunit"/>
</dbReference>
<evidence type="ECO:0000313" key="6">
    <source>
        <dbReference type="EMBL" id="AVM42768.1"/>
    </source>
</evidence>
<dbReference type="Proteomes" id="UP000237947">
    <property type="component" value="Chromosome"/>
</dbReference>
<dbReference type="AlphaFoldDB" id="A0A2S0KP31"/>
<dbReference type="EMBL" id="CP027226">
    <property type="protein sequence ID" value="AVM42768.1"/>
    <property type="molecule type" value="Genomic_DNA"/>
</dbReference>
<comment type="similarity">
    <text evidence="1">Belongs to the type-I restriction system S methylase family.</text>
</comment>
<dbReference type="KEGG" id="fsa:C5Q98_05880"/>
<feature type="domain" description="Type I restriction modification DNA specificity" evidence="5">
    <location>
        <begin position="3"/>
        <end position="184"/>
    </location>
</feature>
<keyword evidence="2" id="KW-0680">Restriction system</keyword>
<dbReference type="SUPFAM" id="SSF116734">
    <property type="entry name" value="DNA methylase specificity domain"/>
    <property type="match status" value="2"/>
</dbReference>
<accession>A0A2S0KP31</accession>